<feature type="transmembrane region" description="Helical" evidence="1">
    <location>
        <begin position="362"/>
        <end position="380"/>
    </location>
</feature>
<reference evidence="2 3" key="1">
    <citation type="submission" date="2020-05" db="EMBL/GenBank/DDBJ databases">
        <title>Gimesia benthica sp. nov., a novel planctomycete isolated from a deep-sea water sample of the Northwest Indian Ocean.</title>
        <authorList>
            <person name="Wang J."/>
            <person name="Ruan C."/>
            <person name="Song L."/>
            <person name="Zhu Y."/>
            <person name="Li A."/>
            <person name="Zheng X."/>
            <person name="Wang L."/>
            <person name="Lu Z."/>
            <person name="Huang Y."/>
            <person name="Du W."/>
            <person name="Zhou Y."/>
            <person name="Huang L."/>
            <person name="Dai X."/>
        </authorList>
    </citation>
    <scope>NUCLEOTIDE SEQUENCE [LARGE SCALE GENOMIC DNA]</scope>
    <source>
        <strain evidence="2 3">YYQ-30</strain>
    </source>
</reference>
<feature type="transmembrane region" description="Helical" evidence="1">
    <location>
        <begin position="387"/>
        <end position="406"/>
    </location>
</feature>
<evidence type="ECO:0000313" key="2">
    <source>
        <dbReference type="EMBL" id="NNU80930.1"/>
    </source>
</evidence>
<proteinExistence type="predicted"/>
<comment type="caution">
    <text evidence="2">The sequence shown here is derived from an EMBL/GenBank/DDBJ whole genome shotgun (WGS) entry which is preliminary data.</text>
</comment>
<keyword evidence="1" id="KW-1133">Transmembrane helix</keyword>
<dbReference type="AlphaFoldDB" id="A0A849L3Y5"/>
<feature type="transmembrane region" description="Helical" evidence="1">
    <location>
        <begin position="37"/>
        <end position="56"/>
    </location>
</feature>
<name>A0A849L3Y5_9RHOB</name>
<dbReference type="EMBL" id="JABFBC010000002">
    <property type="protein sequence ID" value="NNU80930.1"/>
    <property type="molecule type" value="Genomic_DNA"/>
</dbReference>
<feature type="transmembrane region" description="Helical" evidence="1">
    <location>
        <begin position="284"/>
        <end position="302"/>
    </location>
</feature>
<organism evidence="2 3">
    <name type="scientific">Halovulum dunhuangense</name>
    <dbReference type="NCBI Taxonomy" id="1505036"/>
    <lineage>
        <taxon>Bacteria</taxon>
        <taxon>Pseudomonadati</taxon>
        <taxon>Pseudomonadota</taxon>
        <taxon>Alphaproteobacteria</taxon>
        <taxon>Rhodobacterales</taxon>
        <taxon>Paracoccaceae</taxon>
        <taxon>Halovulum</taxon>
    </lineage>
</organism>
<feature type="transmembrane region" description="Helical" evidence="1">
    <location>
        <begin position="215"/>
        <end position="237"/>
    </location>
</feature>
<sequence length="471" mass="48635">MTAQVAPQVPGLLDRIAGWLLLAITVLVVMGEWEGGRWEGPLSAILAALLILALIPRVKRGRLIFVAVGVTLGAVTLGLRADGPAQVMAALERAAFIGAFFAALTTLRHVAETSPAIRDCGRFLAAQPPGKRYLALTLGGQLFGLLLNYGAIALLGSLATASARDEPNAEIRGHRIRRMLLAVQRGLVSTFAWSPLGFSIAISTSLIPGASWAGAALPALGTAFILAALGWALDTAFKPRLSAPAPARTRPQGTWGRSLAPLLFLLALLMGSVALLHIVIGVPAVGVVMLVVPVISAVWLGLQHRGPGGAAQALARARDYVIRDLPAYRGEVVLLMMAGIIGTLGALLLLPLADRAGIDLSVLPGWVILVAIVWYIPLVGQIGMNPILSVSLMAPLLPTAGALGLAPDDLVVAITAGWALGGASSPFTATTLMVGALGGVSAAHVGFRWNGVYTLSGAVILSGWVVLVAAL</sequence>
<feature type="transmembrane region" description="Helical" evidence="1">
    <location>
        <begin position="142"/>
        <end position="161"/>
    </location>
</feature>
<feature type="transmembrane region" description="Helical" evidence="1">
    <location>
        <begin position="418"/>
        <end position="440"/>
    </location>
</feature>
<dbReference type="RefSeq" id="WP_171325430.1">
    <property type="nucleotide sequence ID" value="NZ_JABFBC010000002.1"/>
</dbReference>
<feature type="transmembrane region" description="Helical" evidence="1">
    <location>
        <begin position="182"/>
        <end position="203"/>
    </location>
</feature>
<gene>
    <name evidence="2" type="ORF">HMH01_10825</name>
</gene>
<dbReference type="Proteomes" id="UP000572377">
    <property type="component" value="Unassembled WGS sequence"/>
</dbReference>
<feature type="transmembrane region" description="Helical" evidence="1">
    <location>
        <begin position="12"/>
        <end position="31"/>
    </location>
</feature>
<evidence type="ECO:0008006" key="4">
    <source>
        <dbReference type="Google" id="ProtNLM"/>
    </source>
</evidence>
<feature type="transmembrane region" description="Helical" evidence="1">
    <location>
        <begin position="63"/>
        <end position="81"/>
    </location>
</feature>
<accession>A0A849L3Y5</accession>
<evidence type="ECO:0000256" key="1">
    <source>
        <dbReference type="SAM" id="Phobius"/>
    </source>
</evidence>
<evidence type="ECO:0000313" key="3">
    <source>
        <dbReference type="Proteomes" id="UP000572377"/>
    </source>
</evidence>
<keyword evidence="1" id="KW-0472">Membrane</keyword>
<feature type="transmembrane region" description="Helical" evidence="1">
    <location>
        <begin position="258"/>
        <end position="278"/>
    </location>
</feature>
<keyword evidence="3" id="KW-1185">Reference proteome</keyword>
<protein>
    <recommendedName>
        <fullName evidence="4">H+/citrate symporter</fullName>
    </recommendedName>
</protein>
<feature type="transmembrane region" description="Helical" evidence="1">
    <location>
        <begin position="452"/>
        <end position="470"/>
    </location>
</feature>
<keyword evidence="1" id="KW-0812">Transmembrane</keyword>
<feature type="transmembrane region" description="Helical" evidence="1">
    <location>
        <begin position="332"/>
        <end position="350"/>
    </location>
</feature>